<keyword evidence="5" id="KW-1185">Reference proteome</keyword>
<evidence type="ECO:0000256" key="2">
    <source>
        <dbReference type="ARBA" id="ARBA00010742"/>
    </source>
</evidence>
<reference evidence="4 5" key="1">
    <citation type="submission" date="2019-10" db="EMBL/GenBank/DDBJ databases">
        <title>Genome diversity of Sutterella seckii.</title>
        <authorList>
            <person name="Chaplin A.V."/>
            <person name="Sokolova S.R."/>
            <person name="Mosin K.A."/>
            <person name="Ivanova E.L."/>
            <person name="Kochetkova T.O."/>
            <person name="Goltsov A.Y."/>
            <person name="Trofimov D.Y."/>
            <person name="Efimov B.A."/>
        </authorList>
    </citation>
    <scope>NUCLEOTIDE SEQUENCE [LARGE SCALE GENOMIC DNA]</scope>
    <source>
        <strain evidence="4 5">ASD3426</strain>
    </source>
</reference>
<evidence type="ECO:0000256" key="3">
    <source>
        <dbReference type="ARBA" id="ARBA00022729"/>
    </source>
</evidence>
<dbReference type="PANTHER" id="PTHR30024:SF47">
    <property type="entry name" value="TAURINE-BINDING PERIPLASMIC PROTEIN"/>
    <property type="match status" value="1"/>
</dbReference>
<dbReference type="Gene3D" id="3.40.190.10">
    <property type="entry name" value="Periplasmic binding protein-like II"/>
    <property type="match status" value="2"/>
</dbReference>
<dbReference type="EMBL" id="WEHW01000006">
    <property type="protein sequence ID" value="KAB7652134.1"/>
    <property type="molecule type" value="Genomic_DNA"/>
</dbReference>
<gene>
    <name evidence="4" type="ORF">GBM96_03155</name>
</gene>
<accession>A0AAI9SD03</accession>
<comment type="subcellular location">
    <subcellularLocation>
        <location evidence="1">Periplasm</location>
    </subcellularLocation>
</comment>
<dbReference type="GO" id="GO:0042597">
    <property type="term" value="C:periplasmic space"/>
    <property type="evidence" value="ECO:0007669"/>
    <property type="project" value="UniProtKB-SubCell"/>
</dbReference>
<dbReference type="RefSeq" id="WP_139687290.1">
    <property type="nucleotide sequence ID" value="NZ_WEHW01000006.1"/>
</dbReference>
<evidence type="ECO:0000313" key="5">
    <source>
        <dbReference type="Proteomes" id="UP000469462"/>
    </source>
</evidence>
<protein>
    <submittedName>
        <fullName evidence="4">ABC transporter substrate-binding protein</fullName>
    </submittedName>
</protein>
<comment type="similarity">
    <text evidence="2">Belongs to the bacterial solute-binding protein SsuA/TauA family.</text>
</comment>
<sequence>MTHQEKRIYALSRRALIENAGKVLLAAGAVGGLSGITGKSHAAEARNSKSSIPSGTASIAALPAIDAILLYAAEADGLFKSKGLDVKIVPFMSALEMTAALRAKRISGQYTNLMTTITQQANGIDASIAATTWHTDPRRRAFGFAVSPKHVSEVPTLDALKGKTGISTAASSGTITDWMLDNFIANAGIPEKSLKQIEIPQIPIRLQLLISGKLETALFYEPLLTLIELKGGKVIWDDRKLNEPLSMISLRSEYLTEDFVLPFRRALAEAARRVDDAPGLYLKLAQRKRLIPENIVKGYVLQKFGGFPTPDGLPELLGRDVVKRASDWLIRRGILSKAPDLESVVCRF</sequence>
<dbReference type="PANTHER" id="PTHR30024">
    <property type="entry name" value="ALIPHATIC SULFONATES-BINDING PROTEIN-RELATED"/>
    <property type="match status" value="1"/>
</dbReference>
<dbReference type="Pfam" id="PF13379">
    <property type="entry name" value="NMT1_2"/>
    <property type="match status" value="1"/>
</dbReference>
<evidence type="ECO:0000256" key="1">
    <source>
        <dbReference type="ARBA" id="ARBA00004418"/>
    </source>
</evidence>
<evidence type="ECO:0000313" key="4">
    <source>
        <dbReference type="EMBL" id="KAB7652134.1"/>
    </source>
</evidence>
<dbReference type="AlphaFoldDB" id="A0AAI9SD03"/>
<keyword evidence="3" id="KW-0732">Signal</keyword>
<dbReference type="Proteomes" id="UP000469462">
    <property type="component" value="Unassembled WGS sequence"/>
</dbReference>
<dbReference type="SUPFAM" id="SSF53850">
    <property type="entry name" value="Periplasmic binding protein-like II"/>
    <property type="match status" value="1"/>
</dbReference>
<name>A0AAI9SD03_9BURK</name>
<organism evidence="4 5">
    <name type="scientific">Sutterella seckii</name>
    <dbReference type="NCBI Taxonomy" id="1944635"/>
    <lineage>
        <taxon>Bacteria</taxon>
        <taxon>Pseudomonadati</taxon>
        <taxon>Pseudomonadota</taxon>
        <taxon>Betaproteobacteria</taxon>
        <taxon>Burkholderiales</taxon>
        <taxon>Sutterellaceae</taxon>
        <taxon>Sutterella</taxon>
    </lineage>
</organism>
<proteinExistence type="inferred from homology"/>
<comment type="caution">
    <text evidence="4">The sequence shown here is derived from an EMBL/GenBank/DDBJ whole genome shotgun (WGS) entry which is preliminary data.</text>
</comment>